<feature type="compositionally biased region" description="Acidic residues" evidence="1">
    <location>
        <begin position="128"/>
        <end position="144"/>
    </location>
</feature>
<dbReference type="STRING" id="1220535.IMCC14465_05740"/>
<feature type="compositionally biased region" description="Basic and acidic residues" evidence="1">
    <location>
        <begin position="320"/>
        <end position="338"/>
    </location>
</feature>
<keyword evidence="3" id="KW-1185">Reference proteome</keyword>
<evidence type="ECO:0008006" key="4">
    <source>
        <dbReference type="Google" id="ProtNLM"/>
    </source>
</evidence>
<feature type="compositionally biased region" description="Acidic residues" evidence="1">
    <location>
        <begin position="106"/>
        <end position="118"/>
    </location>
</feature>
<reference evidence="2 3" key="1">
    <citation type="journal article" date="2012" name="J. Bacteriol.">
        <title>Genome Sequence of Strain IMCC14465, Isolated from the East Sea, Belonging to the PS1 Clade of Alphaproteobacteria.</title>
        <authorList>
            <person name="Yang S.J."/>
            <person name="Kang I."/>
            <person name="Cho J.C."/>
        </authorList>
    </citation>
    <scope>NUCLEOTIDE SEQUENCE [LARGE SCALE GENOMIC DNA]</scope>
    <source>
        <strain evidence="2 3">IMCC14465</strain>
    </source>
</reference>
<evidence type="ECO:0000313" key="2">
    <source>
        <dbReference type="EMBL" id="EJW20778.1"/>
    </source>
</evidence>
<comment type="caution">
    <text evidence="2">The sequence shown here is derived from an EMBL/GenBank/DDBJ whole genome shotgun (WGS) entry which is preliminary data.</text>
</comment>
<accession>J9DF59</accession>
<feature type="region of interest" description="Disordered" evidence="1">
    <location>
        <begin position="245"/>
        <end position="405"/>
    </location>
</feature>
<dbReference type="Proteomes" id="UP000004836">
    <property type="component" value="Unassembled WGS sequence"/>
</dbReference>
<dbReference type="AlphaFoldDB" id="J9DF59"/>
<evidence type="ECO:0000256" key="1">
    <source>
        <dbReference type="SAM" id="MobiDB-lite"/>
    </source>
</evidence>
<feature type="compositionally biased region" description="Low complexity" evidence="1">
    <location>
        <begin position="297"/>
        <end position="306"/>
    </location>
</feature>
<gene>
    <name evidence="2" type="ORF">IMCC14465_05740</name>
</gene>
<organism evidence="2 3">
    <name type="scientific">alpha proteobacterium IMCC14465</name>
    <dbReference type="NCBI Taxonomy" id="1220535"/>
    <lineage>
        <taxon>Bacteria</taxon>
        <taxon>Pseudomonadati</taxon>
        <taxon>Pseudomonadota</taxon>
        <taxon>Alphaproteobacteria</taxon>
        <taxon>PS1 clade</taxon>
    </lineage>
</organism>
<feature type="compositionally biased region" description="Polar residues" evidence="1">
    <location>
        <begin position="342"/>
        <end position="404"/>
    </location>
</feature>
<dbReference type="PATRIC" id="fig|1220535.3.peg.572"/>
<protein>
    <recommendedName>
        <fullName evidence="4">Cadherin domain-containing protein</fullName>
    </recommendedName>
</protein>
<sequence>MEVSIKSGAFRFISGATASSGPDAVKLKLPKATLSIRGTEVLGDVSPANTQIILMSGIINVITDNDIKEISQHGWGVEVNDQGDISDPSPVETNALEDVIILLESTEEDSDGEDDSEDQLVTNTQSSSDEDSEEDTQEEVDSENTETTTASNETNNETNAGGDETPAAQNDSTATTQSSEASSEASSDASSDTSLAAGTDTDTQLASTTSTETSLDVNGNLDGDGQLQSDSDQTSDFDKIILASFQQDNTTTSSSTELDTDLTAENNIQTDDETLELTADGQIKQPSIDATGRPDSDATTTTAQADIVDQLVSPVATETDTEKQATEKTSEEDMKIVGEEAASSTTGNSATDNSATDNSATDNSATDNSATDNSATDNSATDNSATDNSATDNSGAGNSGTTPINEAPIAETLADLTLTDTSGDDDFANILSKIDANDPDGDELAFAIVNGSTNTRQVGYDIALVGTYGTLYLNTNTGDLLYVPDDTAIEGLTADATEEFNLNISDGTNQISQILKAVIIGADDSLTSSNAASSIADTTSLAVGGVTDIDGTLSASDLDADALEFSIIVDGSVVTQASSPEALLGPAPAPGEPNYEFITNIYANYDKAYDLANSVYGTDIILNSETGAFKILPNGVLLDALDDGETANEQVSFQVTNGAETLTRTLDLNYVGAEDPPEISSMDGNPMSLTSSQIDVAVARVEDRDIEIFEDQTENLPSWIGFAQDPANPGIYLWSIDDNAGNEPIVDHYLNGSIQINFQAKSGNQASDVLAQTLTFICQTTKCSNFIQSTDATTPVPTNSPLVDLLDNSGGKIFINSVQYNSLSFLEMQNFFDESSSSIGSFHRKYTVPSTGAYDGDWSVGHVVMADYGTQNVQSDVYLTFSNLQYANNAGGNFTDTAPFDWNTDRLNNDGTFTKTNIAIDTGVDSSVGNDFDVNVTHHVSFLKNSASQYALAGAIEISPSGMNEAGYEDDSIDLMNPRVVILEPQ</sequence>
<feature type="region of interest" description="Disordered" evidence="1">
    <location>
        <begin position="106"/>
        <end position="233"/>
    </location>
</feature>
<dbReference type="EMBL" id="ALYF01000003">
    <property type="protein sequence ID" value="EJW20778.1"/>
    <property type="molecule type" value="Genomic_DNA"/>
</dbReference>
<proteinExistence type="predicted"/>
<feature type="compositionally biased region" description="Polar residues" evidence="1">
    <location>
        <begin position="204"/>
        <end position="217"/>
    </location>
</feature>
<feature type="compositionally biased region" description="Low complexity" evidence="1">
    <location>
        <begin position="221"/>
        <end position="233"/>
    </location>
</feature>
<name>J9DF59_9PROT</name>
<evidence type="ECO:0000313" key="3">
    <source>
        <dbReference type="Proteomes" id="UP000004836"/>
    </source>
</evidence>
<feature type="compositionally biased region" description="Low complexity" evidence="1">
    <location>
        <begin position="250"/>
        <end position="263"/>
    </location>
</feature>
<feature type="compositionally biased region" description="Low complexity" evidence="1">
    <location>
        <begin position="145"/>
        <end position="203"/>
    </location>
</feature>